<dbReference type="GO" id="GO:0006260">
    <property type="term" value="P:DNA replication"/>
    <property type="evidence" value="ECO:0007669"/>
    <property type="project" value="UniProtKB-UniRule"/>
</dbReference>
<dbReference type="GO" id="GO:0005737">
    <property type="term" value="C:cytoplasm"/>
    <property type="evidence" value="ECO:0007669"/>
    <property type="project" value="UniProtKB-SubCell"/>
</dbReference>
<accession>S0NRP5</accession>
<dbReference type="PANTHER" id="PTHR33969:SF2">
    <property type="entry name" value="SEGREGATION AND CONDENSATION PROTEIN A"/>
    <property type="match status" value="1"/>
</dbReference>
<comment type="subcellular location">
    <subcellularLocation>
        <location evidence="3">Cytoplasm</location>
    </subcellularLocation>
    <text evidence="3">Associated with two foci at the outer edges of the nucleoid region in young cells, and at four foci within both cell halves in older cells.</text>
</comment>
<comment type="caution">
    <text evidence="4">The sequence shown here is derived from an EMBL/GenBank/DDBJ whole genome shotgun (WGS) entry which is preliminary data.</text>
</comment>
<dbReference type="RefSeq" id="WP_016185249.1">
    <property type="nucleotide sequence ID" value="NZ_ASWO01000005.1"/>
</dbReference>
<evidence type="ECO:0000313" key="4">
    <source>
        <dbReference type="EMBL" id="EOT84157.1"/>
    </source>
</evidence>
<dbReference type="eggNOG" id="COG1354">
    <property type="taxonomic scope" value="Bacteria"/>
</dbReference>
<keyword evidence="3" id="KW-0963">Cytoplasm</keyword>
<name>S0NRP5_9ENTE</name>
<keyword evidence="3" id="KW-0132">Cell division</keyword>
<dbReference type="Gene3D" id="6.10.250.2410">
    <property type="match status" value="1"/>
</dbReference>
<dbReference type="PANTHER" id="PTHR33969">
    <property type="entry name" value="SEGREGATION AND CONDENSATION PROTEIN A"/>
    <property type="match status" value="1"/>
</dbReference>
<proteinExistence type="inferred from homology"/>
<dbReference type="STRING" id="1140003.OMY_00794"/>
<comment type="function">
    <text evidence="3">Participates in chromosomal partition during cell division. May act via the formation of a condensin-like complex containing Smc and ScpB that pull DNA away from mid-cell into both cell halves.</text>
</comment>
<dbReference type="EMBL" id="ASWO01000005">
    <property type="protein sequence ID" value="EOT84157.1"/>
    <property type="molecule type" value="Genomic_DNA"/>
</dbReference>
<dbReference type="InterPro" id="IPR003768">
    <property type="entry name" value="ScpA"/>
</dbReference>
<keyword evidence="5" id="KW-1185">Reference proteome</keyword>
<dbReference type="InterPro" id="IPR023093">
    <property type="entry name" value="ScpA-like_C"/>
</dbReference>
<gene>
    <name evidence="3" type="primary">scpA</name>
    <name evidence="4" type="ORF">I573_01884</name>
</gene>
<comment type="subunit">
    <text evidence="3">Component of a cohesin-like complex composed of ScpA, ScpB and the Smc homodimer, in which ScpA and ScpB bind to the head domain of Smc. The presence of the three proteins is required for the association of the complex with DNA.</text>
</comment>
<comment type="similarity">
    <text evidence="3">Belongs to the ScpA family.</text>
</comment>
<keyword evidence="3" id="KW-0131">Cell cycle</keyword>
<dbReference type="Pfam" id="PF02616">
    <property type="entry name" value="SMC_ScpA"/>
    <property type="match status" value="1"/>
</dbReference>
<dbReference type="Proteomes" id="UP000015961">
    <property type="component" value="Unassembled WGS sequence"/>
</dbReference>
<evidence type="ECO:0000313" key="5">
    <source>
        <dbReference type="Proteomes" id="UP000015961"/>
    </source>
</evidence>
<dbReference type="GO" id="GO:0007059">
    <property type="term" value="P:chromosome segregation"/>
    <property type="evidence" value="ECO:0007669"/>
    <property type="project" value="UniProtKB-UniRule"/>
</dbReference>
<protein>
    <recommendedName>
        <fullName evidence="2 3">Segregation and condensation protein A</fullName>
    </recommendedName>
</protein>
<organism evidence="4 5">
    <name type="scientific">Enterococcus sulfureus ATCC 49903</name>
    <dbReference type="NCBI Taxonomy" id="1140003"/>
    <lineage>
        <taxon>Bacteria</taxon>
        <taxon>Bacillati</taxon>
        <taxon>Bacillota</taxon>
        <taxon>Bacilli</taxon>
        <taxon>Lactobacillales</taxon>
        <taxon>Enterococcaceae</taxon>
        <taxon>Enterococcus</taxon>
    </lineage>
</organism>
<dbReference type="AlphaFoldDB" id="S0NRP5"/>
<sequence length="254" mass="29729">MEEMKVKLAIFEGPLDLLLHLLNELELDIYDIPISQITDQYLTYIHAMKHLELEIAGEYLVMAATLMAMKSRMLLPTEEYEEEWIDYEEEDPREQLIAQLVEYKKYKQAAQTLSSFAQERETFFHSEPMELEDYQESQVELKQNQVNTIDLFLAFHQLLEKKKKRKKIDASIAKDETTVDEKIMWITKKIQEEMMAGCTLEALLVTGTKEELVTTFMAMLELMKYQKIKVAQTAQYAEIKIYPGEQLYEGISGD</sequence>
<evidence type="ECO:0000256" key="2">
    <source>
        <dbReference type="ARBA" id="ARBA00044777"/>
    </source>
</evidence>
<dbReference type="Gene3D" id="1.10.10.580">
    <property type="entry name" value="Structural maintenance of chromosome 1. Chain E"/>
    <property type="match status" value="1"/>
</dbReference>
<keyword evidence="1 3" id="KW-0159">Chromosome partition</keyword>
<dbReference type="OrthoDB" id="9811016at2"/>
<dbReference type="GO" id="GO:0051301">
    <property type="term" value="P:cell division"/>
    <property type="evidence" value="ECO:0007669"/>
    <property type="project" value="UniProtKB-KW"/>
</dbReference>
<evidence type="ECO:0000256" key="1">
    <source>
        <dbReference type="ARBA" id="ARBA00022829"/>
    </source>
</evidence>
<evidence type="ECO:0000256" key="3">
    <source>
        <dbReference type="HAMAP-Rule" id="MF_01805"/>
    </source>
</evidence>
<dbReference type="PATRIC" id="fig|1140003.3.peg.752"/>
<reference evidence="4 5" key="1">
    <citation type="submission" date="2013-03" db="EMBL/GenBank/DDBJ databases">
        <title>The Genome Sequence of Enterococcus sulfureus ATCC_49903 (PacBio/Illumina hybrid assembly).</title>
        <authorList>
            <consortium name="The Broad Institute Genomics Platform"/>
            <consortium name="The Broad Institute Genome Sequencing Center for Infectious Disease"/>
            <person name="Earl A."/>
            <person name="Russ C."/>
            <person name="Gilmore M."/>
            <person name="Surin D."/>
            <person name="Walker B."/>
            <person name="Young S."/>
            <person name="Zeng Q."/>
            <person name="Gargeya S."/>
            <person name="Fitzgerald M."/>
            <person name="Haas B."/>
            <person name="Abouelleil A."/>
            <person name="Allen A.W."/>
            <person name="Alvarado L."/>
            <person name="Arachchi H.M."/>
            <person name="Berlin A.M."/>
            <person name="Chapman S.B."/>
            <person name="Gainer-Dewar J."/>
            <person name="Goldberg J."/>
            <person name="Griggs A."/>
            <person name="Gujja S."/>
            <person name="Hansen M."/>
            <person name="Howarth C."/>
            <person name="Imamovic A."/>
            <person name="Ireland A."/>
            <person name="Larimer J."/>
            <person name="McCowan C."/>
            <person name="Murphy C."/>
            <person name="Pearson M."/>
            <person name="Poon T.W."/>
            <person name="Priest M."/>
            <person name="Roberts A."/>
            <person name="Saif S."/>
            <person name="Shea T."/>
            <person name="Sisk P."/>
            <person name="Sykes S."/>
            <person name="Wortman J."/>
            <person name="Nusbaum C."/>
            <person name="Birren B."/>
        </authorList>
    </citation>
    <scope>NUCLEOTIDE SEQUENCE [LARGE SCALE GENOMIC DNA]</scope>
    <source>
        <strain evidence="4 5">ATCC 49903</strain>
    </source>
</reference>
<dbReference type="HAMAP" id="MF_01805">
    <property type="entry name" value="ScpA"/>
    <property type="match status" value="1"/>
</dbReference>